<evidence type="ECO:0000313" key="3">
    <source>
        <dbReference type="Proteomes" id="UP000035199"/>
    </source>
</evidence>
<evidence type="ECO:0000256" key="1">
    <source>
        <dbReference type="SAM" id="Phobius"/>
    </source>
</evidence>
<accession>A0A0G3GY84</accession>
<reference evidence="2 3" key="1">
    <citation type="journal article" date="2015" name="Genome Announc.">
        <title>Complete Genome Sequence of the Type Strain Corynebacterium mustelae DSM 45274, Isolated from Various Tissues of a Male Ferret with Lethal Sepsis.</title>
        <authorList>
            <person name="Ruckert C."/>
            <person name="Eimer J."/>
            <person name="Winkler A."/>
            <person name="Tauch A."/>
        </authorList>
    </citation>
    <scope>NUCLEOTIDE SEQUENCE [LARGE SCALE GENOMIC DNA]</scope>
    <source>
        <strain evidence="2 3">DSM 45274</strain>
    </source>
</reference>
<keyword evidence="1" id="KW-0472">Membrane</keyword>
<dbReference type="KEGG" id="cmv:CMUST_05845"/>
<reference evidence="3" key="2">
    <citation type="submission" date="2015-05" db="EMBL/GenBank/DDBJ databases">
        <title>Complete genome sequence of Corynebacterium mustelae DSM 45274, isolated from various tissues of a male ferret with lethal sepsis.</title>
        <authorList>
            <person name="Ruckert C."/>
            <person name="Albersmeier A."/>
            <person name="Winkler A."/>
            <person name="Tauch A."/>
        </authorList>
    </citation>
    <scope>NUCLEOTIDE SEQUENCE [LARGE SCALE GENOMIC DNA]</scope>
    <source>
        <strain evidence="3">DSM 45274</strain>
    </source>
</reference>
<keyword evidence="1" id="KW-1133">Transmembrane helix</keyword>
<dbReference type="STRING" id="571915.CMUST_05845"/>
<dbReference type="RefSeq" id="WP_052844551.1">
    <property type="nucleotide sequence ID" value="NZ_CP011542.1"/>
</dbReference>
<protein>
    <recommendedName>
        <fullName evidence="4">ABC-2 type transporter</fullName>
    </recommendedName>
</protein>
<evidence type="ECO:0008006" key="4">
    <source>
        <dbReference type="Google" id="ProtNLM"/>
    </source>
</evidence>
<dbReference type="EMBL" id="CP011542">
    <property type="protein sequence ID" value="AKK05505.1"/>
    <property type="molecule type" value="Genomic_DNA"/>
</dbReference>
<evidence type="ECO:0000313" key="2">
    <source>
        <dbReference type="EMBL" id="AKK05505.1"/>
    </source>
</evidence>
<feature type="transmembrane region" description="Helical" evidence="1">
    <location>
        <begin position="21"/>
        <end position="40"/>
    </location>
</feature>
<proteinExistence type="predicted"/>
<keyword evidence="1" id="KW-0812">Transmembrane</keyword>
<organism evidence="2 3">
    <name type="scientific">Corynebacterium mustelae</name>
    <dbReference type="NCBI Taxonomy" id="571915"/>
    <lineage>
        <taxon>Bacteria</taxon>
        <taxon>Bacillati</taxon>
        <taxon>Actinomycetota</taxon>
        <taxon>Actinomycetes</taxon>
        <taxon>Mycobacteriales</taxon>
        <taxon>Corynebacteriaceae</taxon>
        <taxon>Corynebacterium</taxon>
    </lineage>
</organism>
<sequence>MTKNRDYVLLSIARPFKDKANVFFSIGLPVIMYLVIGAAPDYGATRLSHGTASAYILVGIALYGGVTAAVSTSAMSVVDHFSGWGRMLGTTPLSMSTHIIAQAIAVLLFSLFPVLAVFITGYLTGAQIDGIGWLTAFVITWAVSVPFGFYGLIWAQLVPYPDHHRCGRNHRRLARLCRKPVDAAVENPA</sequence>
<name>A0A0G3GY84_9CORY</name>
<dbReference type="OrthoDB" id="63188at2"/>
<dbReference type="PATRIC" id="fig|571915.4.peg.1243"/>
<dbReference type="AlphaFoldDB" id="A0A0G3GY84"/>
<feature type="transmembrane region" description="Helical" evidence="1">
    <location>
        <begin position="99"/>
        <end position="119"/>
    </location>
</feature>
<feature type="transmembrane region" description="Helical" evidence="1">
    <location>
        <begin position="52"/>
        <end position="78"/>
    </location>
</feature>
<keyword evidence="3" id="KW-1185">Reference proteome</keyword>
<feature type="transmembrane region" description="Helical" evidence="1">
    <location>
        <begin position="131"/>
        <end position="155"/>
    </location>
</feature>
<dbReference type="Proteomes" id="UP000035199">
    <property type="component" value="Chromosome"/>
</dbReference>
<gene>
    <name evidence="2" type="ORF">CMUST_05845</name>
</gene>